<dbReference type="PIRSF" id="PIRSF006485">
    <property type="entry name" value="GTP-binding_EngA"/>
    <property type="match status" value="1"/>
</dbReference>
<comment type="subunit">
    <text evidence="9">Associates with the 50S ribosomal subunit.</text>
</comment>
<dbReference type="CDD" id="cd01894">
    <property type="entry name" value="EngA1"/>
    <property type="match status" value="1"/>
</dbReference>
<dbReference type="InterPro" id="IPR032859">
    <property type="entry name" value="KH_dom-like"/>
</dbReference>
<protein>
    <recommendedName>
        <fullName evidence="2 9">GTPase Der</fullName>
    </recommendedName>
    <alternativeName>
        <fullName evidence="7 9">GTP-binding protein EngA</fullName>
    </alternativeName>
</protein>
<dbReference type="Proteomes" id="UP000192368">
    <property type="component" value="Unassembled WGS sequence"/>
</dbReference>
<evidence type="ECO:0000256" key="9">
    <source>
        <dbReference type="HAMAP-Rule" id="MF_00195"/>
    </source>
</evidence>
<dbReference type="InterPro" id="IPR015946">
    <property type="entry name" value="KH_dom-like_a/b"/>
</dbReference>
<gene>
    <name evidence="9" type="primary">der</name>
    <name evidence="13" type="ORF">SAMN00017477_0564</name>
</gene>
<dbReference type="STRING" id="573058.SAMN00017477_0564"/>
<dbReference type="PROSITE" id="PS51712">
    <property type="entry name" value="G_ENGA"/>
    <property type="match status" value="2"/>
</dbReference>
<keyword evidence="14" id="KW-1185">Reference proteome</keyword>
<dbReference type="AlphaFoldDB" id="A0A1W1UQW4"/>
<dbReference type="Pfam" id="PF01926">
    <property type="entry name" value="MMR_HSR1"/>
    <property type="match status" value="2"/>
</dbReference>
<dbReference type="SUPFAM" id="SSF52540">
    <property type="entry name" value="P-loop containing nucleoside triphosphate hydrolases"/>
    <property type="match status" value="2"/>
</dbReference>
<evidence type="ECO:0000259" key="12">
    <source>
        <dbReference type="PROSITE" id="PS51712"/>
    </source>
</evidence>
<evidence type="ECO:0000256" key="4">
    <source>
        <dbReference type="ARBA" id="ARBA00022737"/>
    </source>
</evidence>
<comment type="function">
    <text evidence="8 9 11">GTPase that plays an essential role in the late steps of ribosome biogenesis.</text>
</comment>
<dbReference type="EMBL" id="FWWR01000009">
    <property type="protein sequence ID" value="SMB83446.1"/>
    <property type="molecule type" value="Genomic_DNA"/>
</dbReference>
<evidence type="ECO:0000256" key="1">
    <source>
        <dbReference type="ARBA" id="ARBA00008279"/>
    </source>
</evidence>
<feature type="binding site" evidence="9">
    <location>
        <begin position="294"/>
        <end position="297"/>
    </location>
    <ligand>
        <name>GTP</name>
        <dbReference type="ChEBI" id="CHEBI:37565"/>
        <label>2</label>
    </ligand>
</feature>
<dbReference type="NCBIfam" id="TIGR00231">
    <property type="entry name" value="small_GTP"/>
    <property type="match status" value="2"/>
</dbReference>
<dbReference type="PANTHER" id="PTHR43834:SF6">
    <property type="entry name" value="GTPASE DER"/>
    <property type="match status" value="1"/>
</dbReference>
<keyword evidence="6 9" id="KW-0342">GTP-binding</keyword>
<dbReference type="RefSeq" id="WP_084230230.1">
    <property type="nucleotide sequence ID" value="NZ_FWWR01000009.1"/>
</dbReference>
<accession>A0A1W1UQW4</accession>
<dbReference type="Gene3D" id="3.30.300.20">
    <property type="match status" value="1"/>
</dbReference>
<dbReference type="PANTHER" id="PTHR43834">
    <property type="entry name" value="GTPASE DER"/>
    <property type="match status" value="1"/>
</dbReference>
<evidence type="ECO:0000256" key="8">
    <source>
        <dbReference type="ARBA" id="ARBA00053470"/>
    </source>
</evidence>
<dbReference type="InterPro" id="IPR005225">
    <property type="entry name" value="Small_GTP-bd"/>
</dbReference>
<evidence type="ECO:0000256" key="11">
    <source>
        <dbReference type="RuleBase" id="RU004481"/>
    </source>
</evidence>
<feature type="domain" description="EngA-type G" evidence="12">
    <location>
        <begin position="176"/>
        <end position="351"/>
    </location>
</feature>
<evidence type="ECO:0000256" key="2">
    <source>
        <dbReference type="ARBA" id="ARBA00020953"/>
    </source>
</evidence>
<dbReference type="HAMAP" id="MF_00195">
    <property type="entry name" value="GTPase_Der"/>
    <property type="match status" value="1"/>
</dbReference>
<evidence type="ECO:0000256" key="6">
    <source>
        <dbReference type="ARBA" id="ARBA00023134"/>
    </source>
</evidence>
<evidence type="ECO:0000256" key="10">
    <source>
        <dbReference type="PROSITE-ProRule" id="PRU01049"/>
    </source>
</evidence>
<evidence type="ECO:0000256" key="5">
    <source>
        <dbReference type="ARBA" id="ARBA00022741"/>
    </source>
</evidence>
<dbReference type="InterPro" id="IPR027417">
    <property type="entry name" value="P-loop_NTPase"/>
</dbReference>
<dbReference type="GO" id="GO:0005525">
    <property type="term" value="F:GTP binding"/>
    <property type="evidence" value="ECO:0007669"/>
    <property type="project" value="UniProtKB-UniRule"/>
</dbReference>
<keyword evidence="3 9" id="KW-0690">Ribosome biogenesis</keyword>
<dbReference type="CDD" id="cd01895">
    <property type="entry name" value="EngA2"/>
    <property type="match status" value="1"/>
</dbReference>
<feature type="binding site" evidence="9">
    <location>
        <begin position="182"/>
        <end position="189"/>
    </location>
    <ligand>
        <name>GTP</name>
        <dbReference type="ChEBI" id="CHEBI:37565"/>
        <label>2</label>
    </ligand>
</feature>
<evidence type="ECO:0000256" key="7">
    <source>
        <dbReference type="ARBA" id="ARBA00032345"/>
    </source>
</evidence>
<feature type="binding site" evidence="9">
    <location>
        <begin position="120"/>
        <end position="123"/>
    </location>
    <ligand>
        <name>GTP</name>
        <dbReference type="ChEBI" id="CHEBI:37565"/>
        <label>1</label>
    </ligand>
</feature>
<dbReference type="InterPro" id="IPR031166">
    <property type="entry name" value="G_ENGA"/>
</dbReference>
<keyword evidence="4 11" id="KW-0677">Repeat</keyword>
<dbReference type="NCBIfam" id="TIGR03594">
    <property type="entry name" value="GTPase_EngA"/>
    <property type="match status" value="1"/>
</dbReference>
<dbReference type="Pfam" id="PF14714">
    <property type="entry name" value="KH_dom-like"/>
    <property type="match status" value="1"/>
</dbReference>
<feature type="domain" description="EngA-type G" evidence="12">
    <location>
        <begin position="4"/>
        <end position="168"/>
    </location>
</feature>
<reference evidence="14" key="1">
    <citation type="submission" date="2017-04" db="EMBL/GenBank/DDBJ databases">
        <authorList>
            <person name="Varghese N."/>
            <person name="Submissions S."/>
        </authorList>
    </citation>
    <scope>NUCLEOTIDE SEQUENCE [LARGE SCALE GENOMIC DNA]</scope>
    <source>
        <strain evidence="14">DSM 20463</strain>
    </source>
</reference>
<dbReference type="InterPro" id="IPR016484">
    <property type="entry name" value="GTPase_Der"/>
</dbReference>
<sequence>MEKPIVSIIGTPNVGKSTLFNKIVGRKISITEDTPGVTRDRIYSDAEWLGAKFLLVDTGGLDLKDEDIFMSSIKAQVDLALDMSEVIILLTDGVRGVTASDREISNYLRKSNKKVLLAVNKFDSKVAKNNLYDFYELGLGEPISISSEQGMGVGDLLDQVIEGFERTTEESFDDEIRVTFIGKPNVGKSSLLNHITGEERSIVTNIPGTTRDSIDSKFRYNDEDFILVDTAGLRKKKKIYENIERYSVIRTLTAIERSSVCVLLIDAVEGVSEQDAKIVGYAHDNNKAIIVAVNKWDAIKKDNSSVKEYEANIRKRLPFINYAPIVFISAMTGQRVDKLLDLISIVNNNYNHRIKTGVLNDILNRAVLINQPPSDKGKRGKLYYGSQVAVRPPKFQLSVNDKELFHFSYVRYIENQIREAYSFDGVPIIISLKNRGEK</sequence>
<feature type="binding site" evidence="9">
    <location>
        <begin position="57"/>
        <end position="61"/>
    </location>
    <ligand>
        <name>GTP</name>
        <dbReference type="ChEBI" id="CHEBI:37565"/>
        <label>1</label>
    </ligand>
</feature>
<keyword evidence="5 9" id="KW-0547">Nucleotide-binding</keyword>
<comment type="similarity">
    <text evidence="1 9 10 11">Belongs to the TRAFAC class TrmE-Era-EngA-EngB-Septin-like GTPase superfamily. EngA (Der) GTPase family.</text>
</comment>
<organism evidence="13 14">
    <name type="scientific">Peptoniphilus asaccharolyticus DSM 20463</name>
    <dbReference type="NCBI Taxonomy" id="573058"/>
    <lineage>
        <taxon>Bacteria</taxon>
        <taxon>Bacillati</taxon>
        <taxon>Bacillota</taxon>
        <taxon>Tissierellia</taxon>
        <taxon>Tissierellales</taxon>
        <taxon>Peptoniphilaceae</taxon>
        <taxon>Peptoniphilus</taxon>
    </lineage>
</organism>
<evidence type="ECO:0000313" key="13">
    <source>
        <dbReference type="EMBL" id="SMB83446.1"/>
    </source>
</evidence>
<dbReference type="GO" id="GO:0043022">
    <property type="term" value="F:ribosome binding"/>
    <property type="evidence" value="ECO:0007669"/>
    <property type="project" value="TreeGrafter"/>
</dbReference>
<dbReference type="OrthoDB" id="9805918at2"/>
<dbReference type="GO" id="GO:0042254">
    <property type="term" value="P:ribosome biogenesis"/>
    <property type="evidence" value="ECO:0007669"/>
    <property type="project" value="UniProtKB-KW"/>
</dbReference>
<feature type="binding site" evidence="9">
    <location>
        <begin position="229"/>
        <end position="233"/>
    </location>
    <ligand>
        <name>GTP</name>
        <dbReference type="ChEBI" id="CHEBI:37565"/>
        <label>2</label>
    </ligand>
</feature>
<dbReference type="FunFam" id="3.30.300.20:FF:000004">
    <property type="entry name" value="GTPase Der"/>
    <property type="match status" value="1"/>
</dbReference>
<dbReference type="InterPro" id="IPR006073">
    <property type="entry name" value="GTP-bd"/>
</dbReference>
<dbReference type="FunFam" id="3.40.50.300:FF:000057">
    <property type="entry name" value="GTPase Der"/>
    <property type="match status" value="1"/>
</dbReference>
<evidence type="ECO:0000256" key="3">
    <source>
        <dbReference type="ARBA" id="ARBA00022517"/>
    </source>
</evidence>
<feature type="binding site" evidence="9">
    <location>
        <begin position="10"/>
        <end position="17"/>
    </location>
    <ligand>
        <name>GTP</name>
        <dbReference type="ChEBI" id="CHEBI:37565"/>
        <label>1</label>
    </ligand>
</feature>
<proteinExistence type="inferred from homology"/>
<dbReference type="Gene3D" id="3.40.50.300">
    <property type="entry name" value="P-loop containing nucleotide triphosphate hydrolases"/>
    <property type="match status" value="2"/>
</dbReference>
<evidence type="ECO:0000313" key="14">
    <source>
        <dbReference type="Proteomes" id="UP000192368"/>
    </source>
</evidence>
<name>A0A1W1UQW4_PEPAS</name>
<dbReference type="FunFam" id="3.40.50.300:FF:000040">
    <property type="entry name" value="GTPase Der"/>
    <property type="match status" value="1"/>
</dbReference>